<name>A0A5A5TXS7_LEUCI</name>
<dbReference type="Gene3D" id="3.40.30.10">
    <property type="entry name" value="Glutaredoxin"/>
    <property type="match status" value="1"/>
</dbReference>
<dbReference type="RefSeq" id="WP_149334036.1">
    <property type="nucleotide sequence ID" value="NZ_BJJW01000004.1"/>
</dbReference>
<dbReference type="AlphaFoldDB" id="A0A5A5TXS7"/>
<dbReference type="Proteomes" id="UP000323274">
    <property type="component" value="Unassembled WGS sequence"/>
</dbReference>
<evidence type="ECO:0000313" key="2">
    <source>
        <dbReference type="Proteomes" id="UP000323274"/>
    </source>
</evidence>
<organism evidence="1 2">
    <name type="scientific">Leuconostoc citreum</name>
    <dbReference type="NCBI Taxonomy" id="33964"/>
    <lineage>
        <taxon>Bacteria</taxon>
        <taxon>Bacillati</taxon>
        <taxon>Bacillota</taxon>
        <taxon>Bacilli</taxon>
        <taxon>Lactobacillales</taxon>
        <taxon>Lactobacillaceae</taxon>
        <taxon>Leuconostoc</taxon>
    </lineage>
</organism>
<reference evidence="1 2" key="1">
    <citation type="submission" date="2019-04" db="EMBL/GenBank/DDBJ databases">
        <title>A pseudo-fructophilic Leuconostoc citreum strain F192-5 isolated from peel of satsuma mandarin: the first report for isolation and characterization of strain-dependent fructophilic-like characteristics.</title>
        <authorList>
            <person name="Maeno S."/>
            <person name="Tanizawa Y."/>
            <person name="Kajikawa A."/>
            <person name="Kanesaki Y."/>
            <person name="Kubota E."/>
            <person name="Arita M."/>
            <person name="Leon D."/>
            <person name="Endo A."/>
        </authorList>
    </citation>
    <scope>NUCLEOTIDE SEQUENCE [LARGE SCALE GENOMIC DNA]</scope>
    <source>
        <strain evidence="1 2">F192-5</strain>
    </source>
</reference>
<evidence type="ECO:0000313" key="1">
    <source>
        <dbReference type="EMBL" id="GDZ83441.1"/>
    </source>
</evidence>
<proteinExistence type="predicted"/>
<dbReference type="EMBL" id="BJJW01000004">
    <property type="protein sequence ID" value="GDZ83441.1"/>
    <property type="molecule type" value="Genomic_DNA"/>
</dbReference>
<evidence type="ECO:0008006" key="3">
    <source>
        <dbReference type="Google" id="ProtNLM"/>
    </source>
</evidence>
<gene>
    <name evidence="1" type="ORF">LCIT_06830</name>
</gene>
<comment type="caution">
    <text evidence="1">The sequence shown here is derived from an EMBL/GenBank/DDBJ whole genome shotgun (WGS) entry which is preliminary data.</text>
</comment>
<dbReference type="InterPro" id="IPR036249">
    <property type="entry name" value="Thioredoxin-like_sf"/>
</dbReference>
<sequence length="135" mass="15542">MKKMFIIIATIVVAVVTTAFLWYNNKYHDTPNDQLKTAFHQTIGKHKTVIVFHKKGCSTCEKLTGDVNKLQKIRDQNNQATIVVDYMNLATRQYFEQYHVQVALTVLVVQKGAVIKRIVKPTHEQMAQIAREQIN</sequence>
<accession>A0A5A5TXS7</accession>
<protein>
    <recommendedName>
        <fullName evidence="3">Thioredoxin</fullName>
    </recommendedName>
</protein>
<dbReference type="SUPFAM" id="SSF52833">
    <property type="entry name" value="Thioredoxin-like"/>
    <property type="match status" value="1"/>
</dbReference>